<evidence type="ECO:0000313" key="1">
    <source>
        <dbReference type="EMBL" id="KMZ68115.1"/>
    </source>
</evidence>
<name>A0A0K9PIR8_ZOSMR</name>
<gene>
    <name evidence="1" type="ORF">ZOSMA_24G01370</name>
</gene>
<keyword evidence="2" id="KW-1185">Reference proteome</keyword>
<proteinExistence type="predicted"/>
<sequence length="92" mass="10586">MSRNHTTDVQDLEIVSSCRCKKNSSSNGSRQMCINHRCTDRRECECQDWKSEAGGEKSRMCNTLEQIENGATRRGKNEIARKLFTRSNLTEE</sequence>
<dbReference type="AlphaFoldDB" id="A0A0K9PIR8"/>
<reference evidence="2" key="1">
    <citation type="journal article" date="2016" name="Nature">
        <title>The genome of the seagrass Zostera marina reveals angiosperm adaptation to the sea.</title>
        <authorList>
            <person name="Olsen J.L."/>
            <person name="Rouze P."/>
            <person name="Verhelst B."/>
            <person name="Lin Y.-C."/>
            <person name="Bayer T."/>
            <person name="Collen J."/>
            <person name="Dattolo E."/>
            <person name="De Paoli E."/>
            <person name="Dittami S."/>
            <person name="Maumus F."/>
            <person name="Michel G."/>
            <person name="Kersting A."/>
            <person name="Lauritano C."/>
            <person name="Lohaus R."/>
            <person name="Toepel M."/>
            <person name="Tonon T."/>
            <person name="Vanneste K."/>
            <person name="Amirebrahimi M."/>
            <person name="Brakel J."/>
            <person name="Bostroem C."/>
            <person name="Chovatia M."/>
            <person name="Grimwood J."/>
            <person name="Jenkins J.W."/>
            <person name="Jueterbock A."/>
            <person name="Mraz A."/>
            <person name="Stam W.T."/>
            <person name="Tice H."/>
            <person name="Bornberg-Bauer E."/>
            <person name="Green P.J."/>
            <person name="Pearson G.A."/>
            <person name="Procaccini G."/>
            <person name="Duarte C.M."/>
            <person name="Schmutz J."/>
            <person name="Reusch T.B.H."/>
            <person name="Van de Peer Y."/>
        </authorList>
    </citation>
    <scope>NUCLEOTIDE SEQUENCE [LARGE SCALE GENOMIC DNA]</scope>
    <source>
        <strain evidence="2">cv. Finnish</strain>
    </source>
</reference>
<dbReference type="EMBL" id="LFYR01000864">
    <property type="protein sequence ID" value="KMZ68115.1"/>
    <property type="molecule type" value="Genomic_DNA"/>
</dbReference>
<dbReference type="Proteomes" id="UP000036987">
    <property type="component" value="Unassembled WGS sequence"/>
</dbReference>
<protein>
    <submittedName>
        <fullName evidence="1">Uncharacterized protein</fullName>
    </submittedName>
</protein>
<evidence type="ECO:0000313" key="2">
    <source>
        <dbReference type="Proteomes" id="UP000036987"/>
    </source>
</evidence>
<organism evidence="1 2">
    <name type="scientific">Zostera marina</name>
    <name type="common">Eelgrass</name>
    <dbReference type="NCBI Taxonomy" id="29655"/>
    <lineage>
        <taxon>Eukaryota</taxon>
        <taxon>Viridiplantae</taxon>
        <taxon>Streptophyta</taxon>
        <taxon>Embryophyta</taxon>
        <taxon>Tracheophyta</taxon>
        <taxon>Spermatophyta</taxon>
        <taxon>Magnoliopsida</taxon>
        <taxon>Liliopsida</taxon>
        <taxon>Zosteraceae</taxon>
        <taxon>Zostera</taxon>
    </lineage>
</organism>
<accession>A0A0K9PIR8</accession>
<comment type="caution">
    <text evidence="1">The sequence shown here is derived from an EMBL/GenBank/DDBJ whole genome shotgun (WGS) entry which is preliminary data.</text>
</comment>